<evidence type="ECO:0000256" key="1">
    <source>
        <dbReference type="ARBA" id="ARBA00006817"/>
    </source>
</evidence>
<feature type="domain" description="Activator of Hsp90 ATPase homologue 1/2-like C-terminal" evidence="2">
    <location>
        <begin position="86"/>
        <end position="200"/>
    </location>
</feature>
<dbReference type="InterPro" id="IPR013538">
    <property type="entry name" value="ASHA1/2-like_C"/>
</dbReference>
<dbReference type="EMBL" id="VNJJ01000014">
    <property type="protein sequence ID" value="TVX96910.1"/>
    <property type="molecule type" value="Genomic_DNA"/>
</dbReference>
<sequence length="206" mass="24266">MAGSIFKQELKQATGSSWEEWIGKLDRNVDKLWSHEQIKRHIVEEYEVTDDWGEWIAVMYEQLMGRNPVGMTKDAGVQIGVRRTIDVPKEMAWDFLTSPQGLSLWIGEAPNFRLQAGHEYESKEGIFGKITVAVPYHKLRMTWQRPEWDAPSRLQLYVTSTNAGRTTVAIHQEMLEDVYMREVMRRHWEEMLKRFKNHMETALERL</sequence>
<evidence type="ECO:0000313" key="3">
    <source>
        <dbReference type="EMBL" id="TVX96910.1"/>
    </source>
</evidence>
<dbReference type="OrthoDB" id="4549061at2"/>
<keyword evidence="4" id="KW-1185">Reference proteome</keyword>
<organism evidence="3 4">
    <name type="scientific">Cohnella terricola</name>
    <dbReference type="NCBI Taxonomy" id="1289167"/>
    <lineage>
        <taxon>Bacteria</taxon>
        <taxon>Bacillati</taxon>
        <taxon>Bacillota</taxon>
        <taxon>Bacilli</taxon>
        <taxon>Bacillales</taxon>
        <taxon>Paenibacillaceae</taxon>
        <taxon>Cohnella</taxon>
    </lineage>
</organism>
<dbReference type="AlphaFoldDB" id="A0A559JAJ3"/>
<dbReference type="SUPFAM" id="SSF55961">
    <property type="entry name" value="Bet v1-like"/>
    <property type="match status" value="1"/>
</dbReference>
<reference evidence="3 4" key="1">
    <citation type="submission" date="2019-07" db="EMBL/GenBank/DDBJ databases">
        <authorList>
            <person name="Kim J."/>
        </authorList>
    </citation>
    <scope>NUCLEOTIDE SEQUENCE [LARGE SCALE GENOMIC DNA]</scope>
    <source>
        <strain evidence="3 4">G13</strain>
    </source>
</reference>
<comment type="similarity">
    <text evidence="1">Belongs to the AHA1 family.</text>
</comment>
<dbReference type="Gene3D" id="3.30.530.20">
    <property type="match status" value="1"/>
</dbReference>
<evidence type="ECO:0000259" key="2">
    <source>
        <dbReference type="Pfam" id="PF08327"/>
    </source>
</evidence>
<dbReference type="Pfam" id="PF08327">
    <property type="entry name" value="AHSA1"/>
    <property type="match status" value="1"/>
</dbReference>
<dbReference type="RefSeq" id="WP_144705845.1">
    <property type="nucleotide sequence ID" value="NZ_VNJJ01000014.1"/>
</dbReference>
<gene>
    <name evidence="3" type="ORF">FPZ45_20155</name>
</gene>
<proteinExistence type="inferred from homology"/>
<comment type="caution">
    <text evidence="3">The sequence shown here is derived from an EMBL/GenBank/DDBJ whole genome shotgun (WGS) entry which is preliminary data.</text>
</comment>
<accession>A0A559JAJ3</accession>
<name>A0A559JAJ3_9BACL</name>
<protein>
    <submittedName>
        <fullName evidence="3">SRPBCC domain-containing protein</fullName>
    </submittedName>
</protein>
<evidence type="ECO:0000313" key="4">
    <source>
        <dbReference type="Proteomes" id="UP000316330"/>
    </source>
</evidence>
<dbReference type="Proteomes" id="UP000316330">
    <property type="component" value="Unassembled WGS sequence"/>
</dbReference>
<dbReference type="CDD" id="cd07814">
    <property type="entry name" value="SRPBCC_CalC_Aha1-like"/>
    <property type="match status" value="1"/>
</dbReference>
<dbReference type="InterPro" id="IPR023393">
    <property type="entry name" value="START-like_dom_sf"/>
</dbReference>